<sequence length="492" mass="51037">MQGFLKGAILGLFLAVVIFVVAAVLAPPVDQAKHSEPPASVEDQDVALAAPDLAEAPAVSTEAEKDARAGATPARPEAPAPDDGSIVIPEPTQKVAVATEEPSAPIAPSAIEEPDAKPVTESTTLPETVKIAEAAPEQSPEVSTVPDTPPAPEALKLPQIAPDAPEAEEAEASEERQTVRIDARENPVLRNPEPEEDTEEELPRIQSEAESENAPPNALVRTPDAPRAIGKRVSTFSDRAETVLTNRLPSIGRESEEATGSALQNPSKPNALRDNSHGFTDTGLPIVSLVLLDEGVAETDLAGFIEAMGVPVSVAIDPLSERSAERAAAYYDAGAEILAMPAFPQGATAQDVEVNLGQGLSILQNAVAVLPKPGSSMPPRTSLAQVTAIASATGHGIVAQKMGLNSIGQLADRAGVPNTLIQRVVEPETTPDSLRAQMNRAIFRASQDGSVVILAHADDATLSALLEWGVADRPASITMAPVSAVLGAGTTR</sequence>
<dbReference type="Proteomes" id="UP001208041">
    <property type="component" value="Unassembled WGS sequence"/>
</dbReference>
<evidence type="ECO:0000256" key="1">
    <source>
        <dbReference type="SAM" id="MobiDB-lite"/>
    </source>
</evidence>
<dbReference type="Pfam" id="PF04748">
    <property type="entry name" value="Polysacc_deac_2"/>
    <property type="match status" value="1"/>
</dbReference>
<evidence type="ECO:0000313" key="3">
    <source>
        <dbReference type="Proteomes" id="UP001208041"/>
    </source>
</evidence>
<dbReference type="Gene3D" id="3.20.20.370">
    <property type="entry name" value="Glycoside hydrolase/deacetylase"/>
    <property type="match status" value="1"/>
</dbReference>
<feature type="region of interest" description="Disordered" evidence="1">
    <location>
        <begin position="240"/>
        <end position="276"/>
    </location>
</feature>
<dbReference type="GO" id="GO:0005975">
    <property type="term" value="P:carbohydrate metabolic process"/>
    <property type="evidence" value="ECO:0007669"/>
    <property type="project" value="InterPro"/>
</dbReference>
<dbReference type="InterPro" id="IPR006837">
    <property type="entry name" value="Divergent_DAC"/>
</dbReference>
<gene>
    <name evidence="2" type="ORF">OH136_06375</name>
</gene>
<proteinExistence type="predicted"/>
<comment type="caution">
    <text evidence="2">The sequence shown here is derived from an EMBL/GenBank/DDBJ whole genome shotgun (WGS) entry which is preliminary data.</text>
</comment>
<dbReference type="RefSeq" id="WP_263952998.1">
    <property type="nucleotide sequence ID" value="NZ_JAOYFC010000001.1"/>
</dbReference>
<feature type="region of interest" description="Disordered" evidence="1">
    <location>
        <begin position="31"/>
        <end position="226"/>
    </location>
</feature>
<name>A0AAE3IZX6_9RHOB</name>
<dbReference type="AlphaFoldDB" id="A0AAE3IZX6"/>
<organism evidence="2 3">
    <name type="scientific">Halocynthiibacter halioticoli</name>
    <dbReference type="NCBI Taxonomy" id="2986804"/>
    <lineage>
        <taxon>Bacteria</taxon>
        <taxon>Pseudomonadati</taxon>
        <taxon>Pseudomonadota</taxon>
        <taxon>Alphaproteobacteria</taxon>
        <taxon>Rhodobacterales</taxon>
        <taxon>Paracoccaceae</taxon>
        <taxon>Halocynthiibacter</taxon>
    </lineage>
</organism>
<feature type="compositionally biased region" description="Low complexity" evidence="1">
    <location>
        <begin position="46"/>
        <end position="59"/>
    </location>
</feature>
<keyword evidence="3" id="KW-1185">Reference proteome</keyword>
<reference evidence="2" key="1">
    <citation type="submission" date="2022-10" db="EMBL/GenBank/DDBJ databases">
        <authorList>
            <person name="Yue Y."/>
        </authorList>
    </citation>
    <scope>NUCLEOTIDE SEQUENCE</scope>
    <source>
        <strain evidence="2">Z654</strain>
    </source>
</reference>
<protein>
    <submittedName>
        <fullName evidence="2">Divergent polysaccharide deacetylase family protein</fullName>
    </submittedName>
</protein>
<dbReference type="InterPro" id="IPR011330">
    <property type="entry name" value="Glyco_hydro/deAcase_b/a-brl"/>
</dbReference>
<dbReference type="EMBL" id="JAOYFC010000001">
    <property type="protein sequence ID" value="MCV6824180.1"/>
    <property type="molecule type" value="Genomic_DNA"/>
</dbReference>
<dbReference type="SUPFAM" id="SSF88713">
    <property type="entry name" value="Glycoside hydrolase/deacetylase"/>
    <property type="match status" value="1"/>
</dbReference>
<evidence type="ECO:0000313" key="2">
    <source>
        <dbReference type="EMBL" id="MCV6824180.1"/>
    </source>
</evidence>
<accession>A0AAE3IZX6</accession>
<feature type="compositionally biased region" description="Basic and acidic residues" evidence="1">
    <location>
        <begin position="173"/>
        <end position="187"/>
    </location>
</feature>